<evidence type="ECO:0000256" key="2">
    <source>
        <dbReference type="ARBA" id="ARBA00023163"/>
    </source>
</evidence>
<dbReference type="InterPro" id="IPR052158">
    <property type="entry name" value="INH-QAR"/>
</dbReference>
<reference evidence="5" key="1">
    <citation type="journal article" date="2019" name="Int. J. Syst. Evol. Microbiol.">
        <title>The Global Catalogue of Microorganisms (GCM) 10K type strain sequencing project: providing services to taxonomists for standard genome sequencing and annotation.</title>
        <authorList>
            <consortium name="The Broad Institute Genomics Platform"/>
            <consortium name="The Broad Institute Genome Sequencing Center for Infectious Disease"/>
            <person name="Wu L."/>
            <person name="Ma J."/>
        </authorList>
    </citation>
    <scope>NUCLEOTIDE SEQUENCE [LARGE SCALE GENOMIC DNA]</scope>
    <source>
        <strain evidence="5">CGMCC 1.16444</strain>
    </source>
</reference>
<dbReference type="Pfam" id="PF01965">
    <property type="entry name" value="DJ-1_PfpI"/>
    <property type="match status" value="1"/>
</dbReference>
<dbReference type="SUPFAM" id="SSF52317">
    <property type="entry name" value="Class I glutamine amidotransferase-like"/>
    <property type="match status" value="1"/>
</dbReference>
<gene>
    <name evidence="4" type="ORF">ACFPFW_04000</name>
</gene>
<proteinExistence type="predicted"/>
<dbReference type="InterPro" id="IPR002818">
    <property type="entry name" value="DJ-1/PfpI"/>
</dbReference>
<evidence type="ECO:0000313" key="5">
    <source>
        <dbReference type="Proteomes" id="UP001595796"/>
    </source>
</evidence>
<sequence>MRSVAIVVFPGVQALDVAGPVDVFAEANGFLPKGDGYAVTLVGTEAGPFRASNGMQFVADITLDQTAERYDYVFVAGGPLLPVQPANSLLSRWLVVMARRADAIGSICTGAFALGHAGLLNGKRVTTHWQNAPVLAEQFPDASVEYDRIFLRDGTLVTSAGVTAGIDLALALVAEDHGSNIALLVAKRLVVVAQRQGGQSQFSPYLNAAEPGSPIAKVQAHVMANISESFTVERLASVAGMSERNFARQFAQAAKMTPHEFVEGARIDAARNLLEGTDKPLKTIAFDCGFGSPDRMRLVFLKRMGLTPAQYRASFHADETPFPGA</sequence>
<feature type="domain" description="HTH araC/xylS-type" evidence="3">
    <location>
        <begin position="216"/>
        <end position="314"/>
    </location>
</feature>
<comment type="caution">
    <text evidence="4">The sequence shown here is derived from an EMBL/GenBank/DDBJ whole genome shotgun (WGS) entry which is preliminary data.</text>
</comment>
<keyword evidence="5" id="KW-1185">Reference proteome</keyword>
<dbReference type="InterPro" id="IPR018060">
    <property type="entry name" value="HTH_AraC"/>
</dbReference>
<accession>A0ABV9YZA3</accession>
<dbReference type="Gene3D" id="1.10.10.60">
    <property type="entry name" value="Homeodomain-like"/>
    <property type="match status" value="1"/>
</dbReference>
<organism evidence="4 5">
    <name type="scientific">Flaviflagellibacter deserti</name>
    <dbReference type="NCBI Taxonomy" id="2267266"/>
    <lineage>
        <taxon>Bacteria</taxon>
        <taxon>Pseudomonadati</taxon>
        <taxon>Pseudomonadota</taxon>
        <taxon>Alphaproteobacteria</taxon>
        <taxon>Hyphomicrobiales</taxon>
        <taxon>Flaviflagellibacter</taxon>
    </lineage>
</organism>
<dbReference type="InterPro" id="IPR029062">
    <property type="entry name" value="Class_I_gatase-like"/>
</dbReference>
<dbReference type="PANTHER" id="PTHR43130">
    <property type="entry name" value="ARAC-FAMILY TRANSCRIPTIONAL REGULATOR"/>
    <property type="match status" value="1"/>
</dbReference>
<dbReference type="PANTHER" id="PTHR43130:SF3">
    <property type="entry name" value="HTH-TYPE TRANSCRIPTIONAL REGULATOR RV1931C"/>
    <property type="match status" value="1"/>
</dbReference>
<evidence type="ECO:0000256" key="1">
    <source>
        <dbReference type="ARBA" id="ARBA00023015"/>
    </source>
</evidence>
<evidence type="ECO:0000313" key="4">
    <source>
        <dbReference type="EMBL" id="MFC5067176.1"/>
    </source>
</evidence>
<dbReference type="InterPro" id="IPR009057">
    <property type="entry name" value="Homeodomain-like_sf"/>
</dbReference>
<dbReference type="CDD" id="cd03137">
    <property type="entry name" value="GATase1_AraC_1"/>
    <property type="match status" value="1"/>
</dbReference>
<name>A0ABV9YZA3_9HYPH</name>
<keyword evidence="2" id="KW-0804">Transcription</keyword>
<protein>
    <submittedName>
        <fullName evidence="4">GlxA family transcriptional regulator</fullName>
    </submittedName>
</protein>
<dbReference type="PROSITE" id="PS01124">
    <property type="entry name" value="HTH_ARAC_FAMILY_2"/>
    <property type="match status" value="1"/>
</dbReference>
<dbReference type="RefSeq" id="WP_114957204.1">
    <property type="nucleotide sequence ID" value="NZ_JBHSJF010000004.1"/>
</dbReference>
<dbReference type="SMART" id="SM00342">
    <property type="entry name" value="HTH_ARAC"/>
    <property type="match status" value="1"/>
</dbReference>
<evidence type="ECO:0000259" key="3">
    <source>
        <dbReference type="PROSITE" id="PS01124"/>
    </source>
</evidence>
<dbReference type="Gene3D" id="3.40.50.880">
    <property type="match status" value="1"/>
</dbReference>
<dbReference type="Proteomes" id="UP001595796">
    <property type="component" value="Unassembled WGS sequence"/>
</dbReference>
<dbReference type="Pfam" id="PF12833">
    <property type="entry name" value="HTH_18"/>
    <property type="match status" value="1"/>
</dbReference>
<dbReference type="EMBL" id="JBHSJF010000004">
    <property type="protein sequence ID" value="MFC5067176.1"/>
    <property type="molecule type" value="Genomic_DNA"/>
</dbReference>
<keyword evidence="1" id="KW-0805">Transcription regulation</keyword>
<dbReference type="SUPFAM" id="SSF46689">
    <property type="entry name" value="Homeodomain-like"/>
    <property type="match status" value="2"/>
</dbReference>